<accession>A0ABX7LBY0</accession>
<name>A0ABX7LBY0_9BACL</name>
<dbReference type="PANTHER" id="PTHR40658">
    <property type="match status" value="1"/>
</dbReference>
<dbReference type="InterPro" id="IPR012550">
    <property type="entry name" value="DUF1706"/>
</dbReference>
<dbReference type="Proteomes" id="UP000663452">
    <property type="component" value="Chromosome"/>
</dbReference>
<dbReference type="PANTHER" id="PTHR40658:SF3">
    <property type="entry name" value="CLBS_DFSB FAMILY FOUR-HELIX BUNDLE PROTEIN"/>
    <property type="match status" value="1"/>
</dbReference>
<evidence type="ECO:0000313" key="1">
    <source>
        <dbReference type="EMBL" id="QSF45650.1"/>
    </source>
</evidence>
<dbReference type="PIRSF" id="PIRSF031551">
    <property type="entry name" value="DUF1706"/>
    <property type="match status" value="1"/>
</dbReference>
<dbReference type="RefSeq" id="WP_206103182.1">
    <property type="nucleotide sequence ID" value="NZ_CP070969.1"/>
</dbReference>
<gene>
    <name evidence="1" type="ORF">JRJ22_03040</name>
</gene>
<evidence type="ECO:0000313" key="2">
    <source>
        <dbReference type="Proteomes" id="UP000663452"/>
    </source>
</evidence>
<proteinExistence type="predicted"/>
<dbReference type="EMBL" id="CP070969">
    <property type="protein sequence ID" value="QSF45650.1"/>
    <property type="molecule type" value="Genomic_DNA"/>
</dbReference>
<organism evidence="1 2">
    <name type="scientific">Paenibacillus tianjinensis</name>
    <dbReference type="NCBI Taxonomy" id="2810347"/>
    <lineage>
        <taxon>Bacteria</taxon>
        <taxon>Bacillati</taxon>
        <taxon>Bacillota</taxon>
        <taxon>Bacilli</taxon>
        <taxon>Bacillales</taxon>
        <taxon>Paenibacillaceae</taxon>
        <taxon>Paenibacillus</taxon>
    </lineage>
</organism>
<dbReference type="InterPro" id="IPR034660">
    <property type="entry name" value="DinB/YfiT-like"/>
</dbReference>
<dbReference type="Pfam" id="PF08020">
    <property type="entry name" value="DUF1706"/>
    <property type="match status" value="1"/>
</dbReference>
<protein>
    <submittedName>
        <fullName evidence="1">ClbS/DfsB family four-helix bundle protein</fullName>
    </submittedName>
</protein>
<reference evidence="1 2" key="1">
    <citation type="submission" date="2021-02" db="EMBL/GenBank/DDBJ databases">
        <title>Paenibacillus tianjinensis sp. nov.</title>
        <authorList>
            <person name="Liu H."/>
        </authorList>
    </citation>
    <scope>NUCLEOTIDE SEQUENCE [LARGE SCALE GENOMIC DNA]</scope>
    <source>
        <strain evidence="1 2">TB2019</strain>
    </source>
</reference>
<keyword evidence="2" id="KW-1185">Reference proteome</keyword>
<sequence length="179" mass="21175">MASYEYTSKQNLVETIHTHYLLLDAEFAEINDSHKDLRIPEVDRTPAEMIAYQLGWLHLVMGWDKAELEGRAVCMPSPLYKWNQLGGLYQSFYSEYAVYSLAELRELFRQAEQQWLAWIGTLTEEELFTQGIRGWTGSKDNWPMARWIHINSAAPFKSFRAKIRKWKKHLYSKDDMVEY</sequence>
<dbReference type="Gene3D" id="1.20.120.450">
    <property type="entry name" value="dinb family like domain"/>
    <property type="match status" value="1"/>
</dbReference>